<name>A0A9P6C5B8_9AGAR</name>
<sequence length="81" mass="9453">MPIRTPPSHGANHQLLISQSNRKLSKIFCLPHHMCTDHLEHVYKHPPTHLCFLRTYSNRICLQKLTESRIFTNATSFISTR</sequence>
<proteinExistence type="predicted"/>
<organism evidence="1 2">
    <name type="scientific">Macrolepiota fuliginosa MF-IS2</name>
    <dbReference type="NCBI Taxonomy" id="1400762"/>
    <lineage>
        <taxon>Eukaryota</taxon>
        <taxon>Fungi</taxon>
        <taxon>Dikarya</taxon>
        <taxon>Basidiomycota</taxon>
        <taxon>Agaricomycotina</taxon>
        <taxon>Agaricomycetes</taxon>
        <taxon>Agaricomycetidae</taxon>
        <taxon>Agaricales</taxon>
        <taxon>Agaricineae</taxon>
        <taxon>Agaricaceae</taxon>
        <taxon>Macrolepiota</taxon>
    </lineage>
</organism>
<protein>
    <submittedName>
        <fullName evidence="1">Uncharacterized protein</fullName>
    </submittedName>
</protein>
<gene>
    <name evidence="1" type="ORF">P691DRAFT_541190</name>
</gene>
<evidence type="ECO:0000313" key="1">
    <source>
        <dbReference type="EMBL" id="KAF9449650.1"/>
    </source>
</evidence>
<dbReference type="EMBL" id="MU151124">
    <property type="protein sequence ID" value="KAF9449650.1"/>
    <property type="molecule type" value="Genomic_DNA"/>
</dbReference>
<dbReference type="OrthoDB" id="10432743at2759"/>
<accession>A0A9P6C5B8</accession>
<keyword evidence="2" id="KW-1185">Reference proteome</keyword>
<evidence type="ECO:0000313" key="2">
    <source>
        <dbReference type="Proteomes" id="UP000807342"/>
    </source>
</evidence>
<dbReference type="AlphaFoldDB" id="A0A9P6C5B8"/>
<comment type="caution">
    <text evidence="1">The sequence shown here is derived from an EMBL/GenBank/DDBJ whole genome shotgun (WGS) entry which is preliminary data.</text>
</comment>
<reference evidence="1" key="1">
    <citation type="submission" date="2020-11" db="EMBL/GenBank/DDBJ databases">
        <authorList>
            <consortium name="DOE Joint Genome Institute"/>
            <person name="Ahrendt S."/>
            <person name="Riley R."/>
            <person name="Andreopoulos W."/>
            <person name="Labutti K."/>
            <person name="Pangilinan J."/>
            <person name="Ruiz-Duenas F.J."/>
            <person name="Barrasa J.M."/>
            <person name="Sanchez-Garcia M."/>
            <person name="Camarero S."/>
            <person name="Miyauchi S."/>
            <person name="Serrano A."/>
            <person name="Linde D."/>
            <person name="Babiker R."/>
            <person name="Drula E."/>
            <person name="Ayuso-Fernandez I."/>
            <person name="Pacheco R."/>
            <person name="Padilla G."/>
            <person name="Ferreira P."/>
            <person name="Barriuso J."/>
            <person name="Kellner H."/>
            <person name="Castanera R."/>
            <person name="Alfaro M."/>
            <person name="Ramirez L."/>
            <person name="Pisabarro A.G."/>
            <person name="Kuo A."/>
            <person name="Tritt A."/>
            <person name="Lipzen A."/>
            <person name="He G."/>
            <person name="Yan M."/>
            <person name="Ng V."/>
            <person name="Cullen D."/>
            <person name="Martin F."/>
            <person name="Rosso M.-N."/>
            <person name="Henrissat B."/>
            <person name="Hibbett D."/>
            <person name="Martinez A.T."/>
            <person name="Grigoriev I.V."/>
        </authorList>
    </citation>
    <scope>NUCLEOTIDE SEQUENCE</scope>
    <source>
        <strain evidence="1">MF-IS2</strain>
    </source>
</reference>
<dbReference type="Proteomes" id="UP000807342">
    <property type="component" value="Unassembled WGS sequence"/>
</dbReference>